<feature type="domain" description="Heterokaryon incompatibility" evidence="1">
    <location>
        <begin position="247"/>
        <end position="325"/>
    </location>
</feature>
<keyword evidence="3" id="KW-1185">Reference proteome</keyword>
<dbReference type="InterPro" id="IPR010730">
    <property type="entry name" value="HET"/>
</dbReference>
<comment type="caution">
    <text evidence="2">The sequence shown here is derived from an EMBL/GenBank/DDBJ whole genome shotgun (WGS) entry which is preliminary data.</text>
</comment>
<accession>W9WQF2</accession>
<gene>
    <name evidence="2" type="ORF">A1O5_06480</name>
</gene>
<dbReference type="PANTHER" id="PTHR39596:SF3">
    <property type="entry name" value="HETEROKARYON INCOMPATIBILITY DOMAIN-CONTAINING PROTEIN"/>
    <property type="match status" value="1"/>
</dbReference>
<dbReference type="AlphaFoldDB" id="W9WQF2"/>
<dbReference type="GeneID" id="19191191"/>
<dbReference type="HOGENOM" id="CLU_009388_3_0_1"/>
<evidence type="ECO:0000313" key="2">
    <source>
        <dbReference type="EMBL" id="EXJ70412.1"/>
    </source>
</evidence>
<name>W9WQF2_9EURO</name>
<reference evidence="2 3" key="1">
    <citation type="submission" date="2013-03" db="EMBL/GenBank/DDBJ databases">
        <title>The Genome Sequence of Cladophialophora psammophila CBS 110553.</title>
        <authorList>
            <consortium name="The Broad Institute Genomics Platform"/>
            <person name="Cuomo C."/>
            <person name="de Hoog S."/>
            <person name="Gorbushina A."/>
            <person name="Walker B."/>
            <person name="Young S.K."/>
            <person name="Zeng Q."/>
            <person name="Gargeya S."/>
            <person name="Fitzgerald M."/>
            <person name="Haas B."/>
            <person name="Abouelleil A."/>
            <person name="Allen A.W."/>
            <person name="Alvarado L."/>
            <person name="Arachchi H.M."/>
            <person name="Berlin A.M."/>
            <person name="Chapman S.B."/>
            <person name="Gainer-Dewar J."/>
            <person name="Goldberg J."/>
            <person name="Griggs A."/>
            <person name="Gujja S."/>
            <person name="Hansen M."/>
            <person name="Howarth C."/>
            <person name="Imamovic A."/>
            <person name="Ireland A."/>
            <person name="Larimer J."/>
            <person name="McCowan C."/>
            <person name="Murphy C."/>
            <person name="Pearson M."/>
            <person name="Poon T.W."/>
            <person name="Priest M."/>
            <person name="Roberts A."/>
            <person name="Saif S."/>
            <person name="Shea T."/>
            <person name="Sisk P."/>
            <person name="Sykes S."/>
            <person name="Wortman J."/>
            <person name="Nusbaum C."/>
            <person name="Birren B."/>
        </authorList>
    </citation>
    <scope>NUCLEOTIDE SEQUENCE [LARGE SCALE GENOMIC DNA]</scope>
    <source>
        <strain evidence="2 3">CBS 110553</strain>
    </source>
</reference>
<evidence type="ECO:0000313" key="3">
    <source>
        <dbReference type="Proteomes" id="UP000019471"/>
    </source>
</evidence>
<dbReference type="PANTHER" id="PTHR39596">
    <property type="match status" value="1"/>
</dbReference>
<organism evidence="2 3">
    <name type="scientific">Cladophialophora psammophila CBS 110553</name>
    <dbReference type="NCBI Taxonomy" id="1182543"/>
    <lineage>
        <taxon>Eukaryota</taxon>
        <taxon>Fungi</taxon>
        <taxon>Dikarya</taxon>
        <taxon>Ascomycota</taxon>
        <taxon>Pezizomycotina</taxon>
        <taxon>Eurotiomycetes</taxon>
        <taxon>Chaetothyriomycetidae</taxon>
        <taxon>Chaetothyriales</taxon>
        <taxon>Herpotrichiellaceae</taxon>
        <taxon>Cladophialophora</taxon>
    </lineage>
</organism>
<sequence length="674" mass="75799">MVIGAFVQTWILFGILQEALRRPVFRHEVSQTITTTSPDGKEDELKADVAWASHFARCLRDAAAILMDLDFLLEKLGVYIVPMPVHLALSVLVQSLNDYRVTFRRQQSQLGDNYFHAECRAFELKLLSDGGWCPNMTRRTFSGLGMGGLCYATQLPGFGLSKGHNKCDMSACVASNINHDKYEVIHDQSYCRCRDMSCDHQRSECLCPYVGVQFAETVSAFEGGGFPLIKFHHDGITTVGYKPGIAYVAISHVWSDGRGNLKENALPQCQLRAIHHYVTSVAPEDSFFWIDTLCVPLREPLRNTAIMRMAQVYYSSANHVLVLSRDLLSHKLPSSPDEASFRIFCNQWVARLWTMQEAILADDLVSQFADQAINYSTLDRQIIHADLSIGEQARQFGSMAHHCIDFMKRRIDFEDNFPIVWFWYGLRYRTTSRLSDVAICGSILPGYGLETVLSALDEDKMQAFWSCQKTVPASVLWAGGPRLRIDGLRWAPCNLLNPETSTQPANETDPSAEPTIAGLLVHGVEAVVLEHVPLPDDERVVFRFLLPSTQRRYFCVKVKNAETETWSELEQLWSGHCAILMPRTINLSSLAALTVPTDNMVAAGDRAEQDTEPIRVRYIAQIWMLLETGTPDHETLEAKDGFDALRSAIQNNFIPVLDIADSKSAVPSQTWCVY</sequence>
<dbReference type="STRING" id="1182543.W9WQF2"/>
<dbReference type="Proteomes" id="UP000019471">
    <property type="component" value="Unassembled WGS sequence"/>
</dbReference>
<evidence type="ECO:0000259" key="1">
    <source>
        <dbReference type="Pfam" id="PF06985"/>
    </source>
</evidence>
<dbReference type="EMBL" id="AMGX01000009">
    <property type="protein sequence ID" value="EXJ70412.1"/>
    <property type="molecule type" value="Genomic_DNA"/>
</dbReference>
<dbReference type="Pfam" id="PF06985">
    <property type="entry name" value="HET"/>
    <property type="match status" value="1"/>
</dbReference>
<proteinExistence type="predicted"/>
<dbReference type="RefSeq" id="XP_007745264.1">
    <property type="nucleotide sequence ID" value="XM_007747074.1"/>
</dbReference>
<protein>
    <recommendedName>
        <fullName evidence="1">Heterokaryon incompatibility domain-containing protein</fullName>
    </recommendedName>
</protein>
<dbReference type="OrthoDB" id="2426273at2759"/>